<evidence type="ECO:0000256" key="3">
    <source>
        <dbReference type="ARBA" id="ARBA00022475"/>
    </source>
</evidence>
<gene>
    <name evidence="8" type="ORF">D3872_24985</name>
</gene>
<evidence type="ECO:0000256" key="6">
    <source>
        <dbReference type="ARBA" id="ARBA00023136"/>
    </source>
</evidence>
<dbReference type="EMBL" id="QYUP01000201">
    <property type="protein sequence ID" value="RJG08208.1"/>
    <property type="molecule type" value="Genomic_DNA"/>
</dbReference>
<comment type="subcellular location">
    <subcellularLocation>
        <location evidence="1">Cell membrane</location>
        <topology evidence="1">Multi-pass membrane protein</topology>
    </subcellularLocation>
</comment>
<dbReference type="PANTHER" id="PTHR33452">
    <property type="entry name" value="OXIDOREDUCTASE CATD-RELATED"/>
    <property type="match status" value="1"/>
</dbReference>
<keyword evidence="9" id="KW-1185">Reference proteome</keyword>
<keyword evidence="3" id="KW-1003">Cell membrane</keyword>
<accession>A0A418X736</accession>
<feature type="transmembrane region" description="Helical" evidence="7">
    <location>
        <begin position="107"/>
        <end position="130"/>
    </location>
</feature>
<dbReference type="PANTHER" id="PTHR33452:SF1">
    <property type="entry name" value="INNER MEMBRANE PROTEIN YPHA-RELATED"/>
    <property type="match status" value="1"/>
</dbReference>
<protein>
    <submittedName>
        <fullName evidence="8">DoxX family protein</fullName>
    </submittedName>
</protein>
<evidence type="ECO:0000256" key="7">
    <source>
        <dbReference type="SAM" id="Phobius"/>
    </source>
</evidence>
<dbReference type="InterPro" id="IPR051907">
    <property type="entry name" value="DoxX-like_oxidoreductase"/>
</dbReference>
<dbReference type="Pfam" id="PF07681">
    <property type="entry name" value="DoxX"/>
    <property type="match status" value="1"/>
</dbReference>
<comment type="caution">
    <text evidence="8">The sequence shown here is derived from an EMBL/GenBank/DDBJ whole genome shotgun (WGS) entry which is preliminary data.</text>
</comment>
<dbReference type="AlphaFoldDB" id="A0A418X736"/>
<evidence type="ECO:0000256" key="1">
    <source>
        <dbReference type="ARBA" id="ARBA00004651"/>
    </source>
</evidence>
<keyword evidence="4 7" id="KW-0812">Transmembrane</keyword>
<feature type="transmembrane region" description="Helical" evidence="7">
    <location>
        <begin position="49"/>
        <end position="67"/>
    </location>
</feature>
<evidence type="ECO:0000256" key="4">
    <source>
        <dbReference type="ARBA" id="ARBA00022692"/>
    </source>
</evidence>
<dbReference type="InterPro" id="IPR032808">
    <property type="entry name" value="DoxX"/>
</dbReference>
<comment type="similarity">
    <text evidence="2">Belongs to the DoxX family.</text>
</comment>
<proteinExistence type="inferred from homology"/>
<dbReference type="Proteomes" id="UP000284006">
    <property type="component" value="Unassembled WGS sequence"/>
</dbReference>
<dbReference type="OrthoDB" id="9792760at2"/>
<feature type="transmembrane region" description="Helical" evidence="7">
    <location>
        <begin position="74"/>
        <end position="95"/>
    </location>
</feature>
<evidence type="ECO:0000313" key="8">
    <source>
        <dbReference type="EMBL" id="RJG08208.1"/>
    </source>
</evidence>
<evidence type="ECO:0000313" key="9">
    <source>
        <dbReference type="Proteomes" id="UP000284006"/>
    </source>
</evidence>
<dbReference type="RefSeq" id="WP_119813298.1">
    <property type="nucleotide sequence ID" value="NZ_QYUP01000201.1"/>
</dbReference>
<organism evidence="8 9">
    <name type="scientific">Massilia cavernae</name>
    <dbReference type="NCBI Taxonomy" id="2320864"/>
    <lineage>
        <taxon>Bacteria</taxon>
        <taxon>Pseudomonadati</taxon>
        <taxon>Pseudomonadota</taxon>
        <taxon>Betaproteobacteria</taxon>
        <taxon>Burkholderiales</taxon>
        <taxon>Oxalobacteraceae</taxon>
        <taxon>Telluria group</taxon>
        <taxon>Massilia</taxon>
    </lineage>
</organism>
<reference evidence="8 9" key="1">
    <citation type="submission" date="2018-09" db="EMBL/GenBank/DDBJ databases">
        <authorList>
            <person name="Zhu H."/>
        </authorList>
    </citation>
    <scope>NUCLEOTIDE SEQUENCE [LARGE SCALE GENOMIC DNA]</scope>
    <source>
        <strain evidence="8 9">K1S02-61</strain>
    </source>
</reference>
<keyword evidence="5 7" id="KW-1133">Transmembrane helix</keyword>
<evidence type="ECO:0000256" key="5">
    <source>
        <dbReference type="ARBA" id="ARBA00022989"/>
    </source>
</evidence>
<sequence length="139" mass="14550">MFKSLQNPLSLSARLLLAALFIPAGISKLTAFAGTVSYISSAGLPLPHVAAALALAVEIIGGVALVLGARTRLAAMALAFFTLVASYFFHNYWAVPQDQQFVQQLLFFKNIAVAGGLLGIAAWGAGAWSLDSKREAVAS</sequence>
<keyword evidence="6 7" id="KW-0472">Membrane</keyword>
<name>A0A418X736_9BURK</name>
<dbReference type="GO" id="GO:0005886">
    <property type="term" value="C:plasma membrane"/>
    <property type="evidence" value="ECO:0007669"/>
    <property type="project" value="UniProtKB-SubCell"/>
</dbReference>
<evidence type="ECO:0000256" key="2">
    <source>
        <dbReference type="ARBA" id="ARBA00006679"/>
    </source>
</evidence>